<dbReference type="Gene3D" id="3.90.550.10">
    <property type="entry name" value="Spore Coat Polysaccharide Biosynthesis Protein SpsA, Chain A"/>
    <property type="match status" value="1"/>
</dbReference>
<evidence type="ECO:0000259" key="1">
    <source>
        <dbReference type="Pfam" id="PF00535"/>
    </source>
</evidence>
<dbReference type="InterPro" id="IPR029044">
    <property type="entry name" value="Nucleotide-diphossugar_trans"/>
</dbReference>
<organism evidence="2 3">
    <name type="scientific">Candidatus Nitrohelix vancouverensis</name>
    <dbReference type="NCBI Taxonomy" id="2705534"/>
    <lineage>
        <taxon>Bacteria</taxon>
        <taxon>Pseudomonadati</taxon>
        <taxon>Nitrospinota/Tectimicrobiota group</taxon>
        <taxon>Nitrospinota</taxon>
        <taxon>Nitrospinia</taxon>
        <taxon>Nitrospinales</taxon>
        <taxon>Nitrospinaceae</taxon>
        <taxon>Candidatus Nitrohelix</taxon>
    </lineage>
</organism>
<dbReference type="AlphaFoldDB" id="A0A7T0G3G4"/>
<protein>
    <submittedName>
        <fullName evidence="2">Glycosyltransferase family 2 protein</fullName>
    </submittedName>
</protein>
<dbReference type="PANTHER" id="PTHR43179">
    <property type="entry name" value="RHAMNOSYLTRANSFERASE WBBL"/>
    <property type="match status" value="1"/>
</dbReference>
<evidence type="ECO:0000313" key="2">
    <source>
        <dbReference type="EMBL" id="QPJ65355.1"/>
    </source>
</evidence>
<dbReference type="PANTHER" id="PTHR43179:SF7">
    <property type="entry name" value="RHAMNOSYLTRANSFERASE WBBL"/>
    <property type="match status" value="1"/>
</dbReference>
<dbReference type="CDD" id="cd04186">
    <property type="entry name" value="GT_2_like_c"/>
    <property type="match status" value="1"/>
</dbReference>
<feature type="domain" description="Glycosyltransferase 2-like" evidence="1">
    <location>
        <begin position="19"/>
        <end position="204"/>
    </location>
</feature>
<dbReference type="InterPro" id="IPR001173">
    <property type="entry name" value="Glyco_trans_2-like"/>
</dbReference>
<dbReference type="EMBL" id="CP048620">
    <property type="protein sequence ID" value="QPJ65355.1"/>
    <property type="molecule type" value="Genomic_DNA"/>
</dbReference>
<sequence length="298" mass="34072">MDYQFAPSSQTRAVKPDLSCIIVNYNHGSILGQCLESLTSIPAPESFETIVVNNSPEDELVAEAVKPHPRVRLIQNARNLGFSKANNQAVRESVGQYILFLNPDAELLPEAVDVMRAHLDANPQTALVGPKVLDPDGALQYSCRRFPNLWTGLFNRYSLLSRWFPDNRFTTHYLMKDFDHASIRKVDWVSGCCMMIRRSDFEQVGGFDENYFLFNEDVDLCFEMKKRGRDVVYLPEARINHKVTASSGKVSWRIIIKRHQGMSYFYRKHYQGNALAAVCVHSLIFMRCMAQLAINQLK</sequence>
<dbReference type="Pfam" id="PF00535">
    <property type="entry name" value="Glycos_transf_2"/>
    <property type="match status" value="1"/>
</dbReference>
<evidence type="ECO:0000313" key="3">
    <source>
        <dbReference type="Proteomes" id="UP000594464"/>
    </source>
</evidence>
<dbReference type="Proteomes" id="UP000594464">
    <property type="component" value="Chromosome"/>
</dbReference>
<name>A0A7T0G3G4_9BACT</name>
<reference evidence="3" key="1">
    <citation type="submission" date="2020-02" db="EMBL/GenBank/DDBJ databases">
        <title>Genomic and physiological characterization of two novel Nitrospinaceae genera.</title>
        <authorList>
            <person name="Mueller A.J."/>
            <person name="Jung M.-Y."/>
            <person name="Strachan C.R."/>
            <person name="Herbold C.W."/>
            <person name="Kirkegaard R.H."/>
            <person name="Daims H."/>
        </authorList>
    </citation>
    <scope>NUCLEOTIDE SEQUENCE [LARGE SCALE GENOMIC DNA]</scope>
</reference>
<gene>
    <name evidence="2" type="ORF">G3M78_08110</name>
</gene>
<keyword evidence="2" id="KW-0808">Transferase</keyword>
<dbReference type="SUPFAM" id="SSF53448">
    <property type="entry name" value="Nucleotide-diphospho-sugar transferases"/>
    <property type="match status" value="1"/>
</dbReference>
<accession>A0A7T0G3G4</accession>
<dbReference type="KEGG" id="nva:G3M78_08110"/>
<dbReference type="GO" id="GO:0016740">
    <property type="term" value="F:transferase activity"/>
    <property type="evidence" value="ECO:0007669"/>
    <property type="project" value="UniProtKB-KW"/>
</dbReference>
<proteinExistence type="predicted"/>